<sequence length="632" mass="70792">MQAFNPSMCLKVNRDTFVLPQSNNGVYIRNNVTSIRMDGSTIEKWLERLIPMFDGNRSLEHITAGLPDSYKDQVYKIAQVLIENGFVRDVSADLPHQLPDHIQMKYASQIEYLNHISDSGGYRFQVFRQSKVAVMGSGSLLLSLVHSLVQSGHTRFSILPGDLNQNEELRLSEILGDASKSDSDTKITIVSPENKAWGEMLESFDFILYGTKDGDLDELRTIQNVCKVQRKHFLPVTIIKNLAFAGPFVSAESESCWESAYRRIHERPKNDNQSFSSTAGSLLANAAVFELFKEITGVQAKVFENTNERPFYLLNLETLEGNWHSAIPHPLVTGRIHKEAIQDPLLFLEKRNKVQNDLHALFYQMTSKESGIFYCWEEEDLLQLPLSQCKVQVADPRSDSPARLQPEIVCSGLTHEEARLEAGLCGLESYVSQYNKAILGIGTGATALEGLCRALQNGLHEEFVKHTANGAILQSKLDSKPLRDSRSQFLIRALSTLQSKPELYLGQALFGFPVVWVGSNGHWYGSVGLDMKMALNRALQTAVMDAQNKETSRNPYGVVISSADLMKHDPVPHKVPVPPFKKKPLKETFTTALHTLKRNNMQAQFFVLHAESIFEENTAGLFGMTISGEELT</sequence>
<name>A0ABU1TWU2_9BACL</name>
<evidence type="ECO:0000313" key="1">
    <source>
        <dbReference type="EMBL" id="MDR7071689.1"/>
    </source>
</evidence>
<dbReference type="RefSeq" id="WP_310256375.1">
    <property type="nucleotide sequence ID" value="NZ_JAVDWA010000001.1"/>
</dbReference>
<dbReference type="InterPro" id="IPR022368">
    <property type="entry name" value="Thiazole_bacteriocin_mat_put"/>
</dbReference>
<comment type="caution">
    <text evidence="1">The sequence shown here is derived from an EMBL/GenBank/DDBJ whole genome shotgun (WGS) entry which is preliminary data.</text>
</comment>
<dbReference type="Proteomes" id="UP001258181">
    <property type="component" value="Unassembled WGS sequence"/>
</dbReference>
<dbReference type="Gene3D" id="3.40.50.720">
    <property type="entry name" value="NAD(P)-binding Rossmann-like Domain"/>
    <property type="match status" value="1"/>
</dbReference>
<protein>
    <submittedName>
        <fullName evidence="1">Thiazole-containing bacteriocin maturation protein</fullName>
    </submittedName>
</protein>
<dbReference type="EMBL" id="JAVDWA010000001">
    <property type="protein sequence ID" value="MDR7071689.1"/>
    <property type="molecule type" value="Genomic_DNA"/>
</dbReference>
<dbReference type="NCBIfam" id="TIGR03693">
    <property type="entry name" value="ocin_ThiF_like"/>
    <property type="match status" value="1"/>
</dbReference>
<keyword evidence="2" id="KW-1185">Reference proteome</keyword>
<organism evidence="1 2">
    <name type="scientific">Fictibacillus barbaricus</name>
    <dbReference type="NCBI Taxonomy" id="182136"/>
    <lineage>
        <taxon>Bacteria</taxon>
        <taxon>Bacillati</taxon>
        <taxon>Bacillota</taxon>
        <taxon>Bacilli</taxon>
        <taxon>Bacillales</taxon>
        <taxon>Fictibacillaceae</taxon>
        <taxon>Fictibacillus</taxon>
    </lineage>
</organism>
<reference evidence="1 2" key="1">
    <citation type="submission" date="2023-07" db="EMBL/GenBank/DDBJ databases">
        <title>Sorghum-associated microbial communities from plants grown in Nebraska, USA.</title>
        <authorList>
            <person name="Schachtman D."/>
        </authorList>
    </citation>
    <scope>NUCLEOTIDE SEQUENCE [LARGE SCALE GENOMIC DNA]</scope>
    <source>
        <strain evidence="1 2">BE211</strain>
    </source>
</reference>
<proteinExistence type="predicted"/>
<dbReference type="Gene3D" id="3.90.930.60">
    <property type="match status" value="1"/>
</dbReference>
<evidence type="ECO:0000313" key="2">
    <source>
        <dbReference type="Proteomes" id="UP001258181"/>
    </source>
</evidence>
<accession>A0ABU1TWU2</accession>
<gene>
    <name evidence="1" type="ORF">J2X07_000664</name>
</gene>